<gene>
    <name evidence="2" type="ORF">FGK64_10935</name>
</gene>
<protein>
    <submittedName>
        <fullName evidence="2">Uncharacterized protein</fullName>
    </submittedName>
</protein>
<keyword evidence="3" id="KW-1185">Reference proteome</keyword>
<evidence type="ECO:0000313" key="3">
    <source>
        <dbReference type="Proteomes" id="UP001191082"/>
    </source>
</evidence>
<accession>A0ABY2XB85</accession>
<reference evidence="2 3" key="1">
    <citation type="submission" date="2019-05" db="EMBL/GenBank/DDBJ databases">
        <title>Marivita sp. nov. isolated from sea sediment.</title>
        <authorList>
            <person name="Kim W."/>
        </authorList>
    </citation>
    <scope>NUCLEOTIDE SEQUENCE [LARGE SCALE GENOMIC DNA]</scope>
    <source>
        <strain evidence="2 3">CAU 1492</strain>
    </source>
</reference>
<sequence>MLIAQHDIRNDGAIGSKKWSGQDVYGTVLFFDRERTTAYIWPDGIDVSLVALRKTMFPDLWRCLEIGSQLRFATRKADIVTDVALVYEVDGAPVGPRDVQPPRPTASYAEARTSSAF</sequence>
<organism evidence="2 3">
    <name type="scientific">Arenibacterium halophilum</name>
    <dbReference type="NCBI Taxonomy" id="2583821"/>
    <lineage>
        <taxon>Bacteria</taxon>
        <taxon>Pseudomonadati</taxon>
        <taxon>Pseudomonadota</taxon>
        <taxon>Alphaproteobacteria</taxon>
        <taxon>Rhodobacterales</taxon>
        <taxon>Paracoccaceae</taxon>
        <taxon>Arenibacterium</taxon>
    </lineage>
</organism>
<comment type="caution">
    <text evidence="2">The sequence shown here is derived from an EMBL/GenBank/DDBJ whole genome shotgun (WGS) entry which is preliminary data.</text>
</comment>
<evidence type="ECO:0000256" key="1">
    <source>
        <dbReference type="SAM" id="MobiDB-lite"/>
    </source>
</evidence>
<dbReference type="EMBL" id="VCPC01000002">
    <property type="protein sequence ID" value="TMV13263.1"/>
    <property type="molecule type" value="Genomic_DNA"/>
</dbReference>
<name>A0ABY2XB85_9RHOB</name>
<feature type="region of interest" description="Disordered" evidence="1">
    <location>
        <begin position="92"/>
        <end position="117"/>
    </location>
</feature>
<proteinExistence type="predicted"/>
<dbReference type="Proteomes" id="UP001191082">
    <property type="component" value="Unassembled WGS sequence"/>
</dbReference>
<evidence type="ECO:0000313" key="2">
    <source>
        <dbReference type="EMBL" id="TMV13263.1"/>
    </source>
</evidence>